<keyword evidence="2" id="KW-1185">Reference proteome</keyword>
<accession>A0A4V4HCZ1</accession>
<name>A0A4V4HCZ1_DENBC</name>
<protein>
    <submittedName>
        <fullName evidence="1">Uncharacterized protein</fullName>
    </submittedName>
</protein>
<dbReference type="OrthoDB" id="3067694at2759"/>
<reference evidence="1 2" key="1">
    <citation type="journal article" date="2019" name="Nat. Ecol. Evol.">
        <title>Megaphylogeny resolves global patterns of mushroom evolution.</title>
        <authorList>
            <person name="Varga T."/>
            <person name="Krizsan K."/>
            <person name="Foldi C."/>
            <person name="Dima B."/>
            <person name="Sanchez-Garcia M."/>
            <person name="Sanchez-Ramirez S."/>
            <person name="Szollosi G.J."/>
            <person name="Szarkandi J.G."/>
            <person name="Papp V."/>
            <person name="Albert L."/>
            <person name="Andreopoulos W."/>
            <person name="Angelini C."/>
            <person name="Antonin V."/>
            <person name="Barry K.W."/>
            <person name="Bougher N.L."/>
            <person name="Buchanan P."/>
            <person name="Buyck B."/>
            <person name="Bense V."/>
            <person name="Catcheside P."/>
            <person name="Chovatia M."/>
            <person name="Cooper J."/>
            <person name="Damon W."/>
            <person name="Desjardin D."/>
            <person name="Finy P."/>
            <person name="Geml J."/>
            <person name="Haridas S."/>
            <person name="Hughes K."/>
            <person name="Justo A."/>
            <person name="Karasinski D."/>
            <person name="Kautmanova I."/>
            <person name="Kiss B."/>
            <person name="Kocsube S."/>
            <person name="Kotiranta H."/>
            <person name="LaButti K.M."/>
            <person name="Lechner B.E."/>
            <person name="Liimatainen K."/>
            <person name="Lipzen A."/>
            <person name="Lukacs Z."/>
            <person name="Mihaltcheva S."/>
            <person name="Morgado L.N."/>
            <person name="Niskanen T."/>
            <person name="Noordeloos M.E."/>
            <person name="Ohm R.A."/>
            <person name="Ortiz-Santana B."/>
            <person name="Ovrebo C."/>
            <person name="Racz N."/>
            <person name="Riley R."/>
            <person name="Savchenko A."/>
            <person name="Shiryaev A."/>
            <person name="Soop K."/>
            <person name="Spirin V."/>
            <person name="Szebenyi C."/>
            <person name="Tomsovsky M."/>
            <person name="Tulloss R.E."/>
            <person name="Uehling J."/>
            <person name="Grigoriev I.V."/>
            <person name="Vagvolgyi C."/>
            <person name="Papp T."/>
            <person name="Martin F.M."/>
            <person name="Miettinen O."/>
            <person name="Hibbett D.S."/>
            <person name="Nagy L.G."/>
        </authorList>
    </citation>
    <scope>NUCLEOTIDE SEQUENCE [LARGE SCALE GENOMIC DNA]</scope>
    <source>
        <strain evidence="1 2">CBS 962.96</strain>
    </source>
</reference>
<gene>
    <name evidence="1" type="ORF">K435DRAFT_806392</name>
</gene>
<organism evidence="1 2">
    <name type="scientific">Dendrothele bispora (strain CBS 962.96)</name>
    <dbReference type="NCBI Taxonomy" id="1314807"/>
    <lineage>
        <taxon>Eukaryota</taxon>
        <taxon>Fungi</taxon>
        <taxon>Dikarya</taxon>
        <taxon>Basidiomycota</taxon>
        <taxon>Agaricomycotina</taxon>
        <taxon>Agaricomycetes</taxon>
        <taxon>Agaricomycetidae</taxon>
        <taxon>Agaricales</taxon>
        <taxon>Agaricales incertae sedis</taxon>
        <taxon>Dendrothele</taxon>
    </lineage>
</organism>
<proteinExistence type="predicted"/>
<sequence>MSPLGYFCTKIWFSLVSWSSTAPRKGTVKFTEWVSLGEDVDPMFLMNPFKFTRHGQFLNPARVDPRDLTAYRPPSNAVRRVIYTRDSHEPAIFMFPIYVENSKIKSFAMTNTPTPKRFHKIEGLLHSHDADRAIAVITMLLGEGSTQVGADIYGDVVTWSTRFERDTENQSHRVYSSSTSGSSVSSGTGAYSLPFDAEVPIYDARCVDGKAPEFDISQDLPQIDAILPRYNNEIPAGSLVVVASTISSTTNAKIAGRRVERTHKLKRRVERTHKLKRRAEWTRVEETGRTDARELKRQAEWTQVGETGRTDAQVEEMGRTDTRELKRRAEWTRVEETGRTDVRVEETGRMDAS</sequence>
<dbReference type="Proteomes" id="UP000297245">
    <property type="component" value="Unassembled WGS sequence"/>
</dbReference>
<evidence type="ECO:0000313" key="2">
    <source>
        <dbReference type="Proteomes" id="UP000297245"/>
    </source>
</evidence>
<evidence type="ECO:0000313" key="1">
    <source>
        <dbReference type="EMBL" id="THU84825.1"/>
    </source>
</evidence>
<dbReference type="AlphaFoldDB" id="A0A4V4HCZ1"/>
<dbReference type="EMBL" id="ML179578">
    <property type="protein sequence ID" value="THU84825.1"/>
    <property type="molecule type" value="Genomic_DNA"/>
</dbReference>